<comment type="subunit">
    <text evidence="3">Component of the 20S core complex of the 26S proteasome. The 26S proteasome is composed of a core protease (CP), known as the 20S proteasome, capped at one or both ends by the 19S regulatory particle (RP/PA700). The 20S proteasome core is composed of 28 subunits that are arranged in four stacked rings, resulting in a barrel-shaped structure. The two end rings are each formed by seven alpha subunits, and the two central rings are each formed by seven beta subunits. The catalytic chamber with the active sites is on the inside of the barrel.</text>
</comment>
<dbReference type="Gramene" id="OIW08582">
    <property type="protein sequence ID" value="OIW08582"/>
    <property type="gene ID" value="TanjilG_03258"/>
</dbReference>
<dbReference type="Pfam" id="PF00227">
    <property type="entry name" value="Proteasome"/>
    <property type="match status" value="1"/>
</dbReference>
<dbReference type="Gene3D" id="3.60.20.10">
    <property type="entry name" value="Glutamine Phosphoribosylpyrophosphate, subunit 1, domain 1"/>
    <property type="match status" value="1"/>
</dbReference>
<evidence type="ECO:0000256" key="6">
    <source>
        <dbReference type="ARBA" id="ARBA00022942"/>
    </source>
</evidence>
<keyword evidence="5" id="KW-0677">Repeat</keyword>
<reference evidence="9 10" key="1">
    <citation type="journal article" date="2017" name="Plant Biotechnol. J.">
        <title>A comprehensive draft genome sequence for lupin (Lupinus angustifolius), an emerging health food: insights into plant-microbe interactions and legume evolution.</title>
        <authorList>
            <person name="Hane J.K."/>
            <person name="Ming Y."/>
            <person name="Kamphuis L.G."/>
            <person name="Nelson M.N."/>
            <person name="Garg G."/>
            <person name="Atkins C.A."/>
            <person name="Bayer P.E."/>
            <person name="Bravo A."/>
            <person name="Bringans S."/>
            <person name="Cannon S."/>
            <person name="Edwards D."/>
            <person name="Foley R."/>
            <person name="Gao L.L."/>
            <person name="Harrison M.J."/>
            <person name="Huang W."/>
            <person name="Hurgobin B."/>
            <person name="Li S."/>
            <person name="Liu C.W."/>
            <person name="McGrath A."/>
            <person name="Morahan G."/>
            <person name="Murray J."/>
            <person name="Weller J."/>
            <person name="Jian J."/>
            <person name="Singh K.B."/>
        </authorList>
    </citation>
    <scope>NUCLEOTIDE SEQUENCE [LARGE SCALE GENOMIC DNA]</scope>
    <source>
        <strain evidence="10">cv. Tanjil</strain>
        <tissue evidence="9">Whole plant</tissue>
    </source>
</reference>
<evidence type="ECO:0000313" key="9">
    <source>
        <dbReference type="EMBL" id="OIW08582.1"/>
    </source>
</evidence>
<feature type="repeat" description="PPR" evidence="8">
    <location>
        <begin position="509"/>
        <end position="543"/>
    </location>
</feature>
<evidence type="ECO:0000313" key="10">
    <source>
        <dbReference type="Proteomes" id="UP000188354"/>
    </source>
</evidence>
<gene>
    <name evidence="9" type="ORF">TanjilG_03258</name>
</gene>
<dbReference type="CDD" id="cd03760">
    <property type="entry name" value="proteasome_beta_type_4"/>
    <property type="match status" value="1"/>
</dbReference>
<name>A0A4P1RDC1_LUPAN</name>
<evidence type="ECO:0000256" key="1">
    <source>
        <dbReference type="ARBA" id="ARBA00004123"/>
    </source>
</evidence>
<proteinExistence type="inferred from homology"/>
<keyword evidence="10" id="KW-1185">Reference proteome</keyword>
<dbReference type="PROSITE" id="PS00854">
    <property type="entry name" value="PROTEASOME_BETA_1"/>
    <property type="match status" value="1"/>
</dbReference>
<evidence type="ECO:0000256" key="8">
    <source>
        <dbReference type="PROSITE-ProRule" id="PRU00708"/>
    </source>
</evidence>
<dbReference type="SUPFAM" id="SSF56235">
    <property type="entry name" value="N-terminal nucleophile aminohydrolases (Ntn hydrolases)"/>
    <property type="match status" value="1"/>
</dbReference>
<dbReference type="Proteomes" id="UP000188354">
    <property type="component" value="Chromosome LG07"/>
</dbReference>
<dbReference type="InterPro" id="IPR029055">
    <property type="entry name" value="Ntn_hydrolases_N"/>
</dbReference>
<dbReference type="InterPro" id="IPR011990">
    <property type="entry name" value="TPR-like_helical_dom_sf"/>
</dbReference>
<dbReference type="Pfam" id="PF13041">
    <property type="entry name" value="PPR_2"/>
    <property type="match status" value="2"/>
</dbReference>
<dbReference type="InterPro" id="IPR016295">
    <property type="entry name" value="Proteasome_beta4"/>
</dbReference>
<dbReference type="NCBIfam" id="TIGR00756">
    <property type="entry name" value="PPR"/>
    <property type="match status" value="2"/>
</dbReference>
<dbReference type="InterPro" id="IPR001353">
    <property type="entry name" value="Proteasome_sua/b"/>
</dbReference>
<evidence type="ECO:0000256" key="7">
    <source>
        <dbReference type="ARBA" id="ARBA00023242"/>
    </source>
</evidence>
<organism evidence="9 10">
    <name type="scientific">Lupinus angustifolius</name>
    <name type="common">Narrow-leaved blue lupine</name>
    <dbReference type="NCBI Taxonomy" id="3871"/>
    <lineage>
        <taxon>Eukaryota</taxon>
        <taxon>Viridiplantae</taxon>
        <taxon>Streptophyta</taxon>
        <taxon>Embryophyta</taxon>
        <taxon>Tracheophyta</taxon>
        <taxon>Spermatophyta</taxon>
        <taxon>Magnoliopsida</taxon>
        <taxon>eudicotyledons</taxon>
        <taxon>Gunneridae</taxon>
        <taxon>Pentapetalae</taxon>
        <taxon>rosids</taxon>
        <taxon>fabids</taxon>
        <taxon>Fabales</taxon>
        <taxon>Fabaceae</taxon>
        <taxon>Papilionoideae</taxon>
        <taxon>50 kb inversion clade</taxon>
        <taxon>genistoids sensu lato</taxon>
        <taxon>core genistoids</taxon>
        <taxon>Genisteae</taxon>
        <taxon>Lupinus</taxon>
    </lineage>
</organism>
<feature type="repeat" description="PPR" evidence="8">
    <location>
        <begin position="579"/>
        <end position="613"/>
    </location>
</feature>
<protein>
    <recommendedName>
        <fullName evidence="11">Proteasome endopeptidase complex</fullName>
    </recommendedName>
</protein>
<comment type="subcellular location">
    <subcellularLocation>
        <location evidence="1">Nucleus</location>
    </subcellularLocation>
</comment>
<keyword evidence="7" id="KW-0539">Nucleus</keyword>
<dbReference type="PROSITE" id="PS51375">
    <property type="entry name" value="PPR"/>
    <property type="match status" value="3"/>
</dbReference>
<dbReference type="EMBL" id="CM007367">
    <property type="protein sequence ID" value="OIW08582.1"/>
    <property type="molecule type" value="Genomic_DNA"/>
</dbReference>
<dbReference type="InterPro" id="IPR016050">
    <property type="entry name" value="Proteasome_bsu_CS"/>
</dbReference>
<dbReference type="AlphaFoldDB" id="A0A4P1RDC1"/>
<dbReference type="InterPro" id="IPR002885">
    <property type="entry name" value="PPR_rpt"/>
</dbReference>
<evidence type="ECO:0008006" key="11">
    <source>
        <dbReference type="Google" id="ProtNLM"/>
    </source>
</evidence>
<comment type="similarity">
    <text evidence="2">Belongs to the PPR family. P subfamily.</text>
</comment>
<evidence type="ECO:0000256" key="3">
    <source>
        <dbReference type="ARBA" id="ARBA00011517"/>
    </source>
</evidence>
<evidence type="ECO:0000256" key="2">
    <source>
        <dbReference type="ARBA" id="ARBA00007626"/>
    </source>
</evidence>
<dbReference type="Gene3D" id="1.25.40.10">
    <property type="entry name" value="Tetratricopeptide repeat domain"/>
    <property type="match status" value="2"/>
</dbReference>
<dbReference type="FunFam" id="3.60.20.10:FF:000014">
    <property type="entry name" value="Proteasome subunit beta type-7"/>
    <property type="match status" value="1"/>
</dbReference>
<feature type="repeat" description="PPR" evidence="8">
    <location>
        <begin position="544"/>
        <end position="578"/>
    </location>
</feature>
<dbReference type="InterPro" id="IPR023333">
    <property type="entry name" value="Proteasome_suB-type"/>
</dbReference>
<evidence type="ECO:0000256" key="5">
    <source>
        <dbReference type="ARBA" id="ARBA00022737"/>
    </source>
</evidence>
<accession>A0A4P1RDC1</accession>
<keyword evidence="4" id="KW-0963">Cytoplasm</keyword>
<evidence type="ECO:0000256" key="4">
    <source>
        <dbReference type="ARBA" id="ARBA00022490"/>
    </source>
</evidence>
<dbReference type="STRING" id="3871.A0A4P1RDC1"/>
<keyword evidence="6" id="KW-0647">Proteasome</keyword>
<dbReference type="GO" id="GO:0005634">
    <property type="term" value="C:nucleus"/>
    <property type="evidence" value="ECO:0007669"/>
    <property type="project" value="UniProtKB-SubCell"/>
</dbReference>
<dbReference type="PANTHER" id="PTHR47941">
    <property type="entry name" value="PENTATRICOPEPTIDE REPEAT-CONTAINING PROTEIN 3, MITOCHONDRIAL"/>
    <property type="match status" value="1"/>
</dbReference>
<dbReference type="PROSITE" id="PS51476">
    <property type="entry name" value="PROTEASOME_BETA_2"/>
    <property type="match status" value="1"/>
</dbReference>
<sequence>MGSVAETQRTLYPYVTGSSVVAIKYKDGILMAADMGGSYGSTLRYKSIDRLKPIGKHSLLGASGEISDFQEILRYLDELILYDNMWDDGNSLGPKEVHNYLTQVMYNRRNKFNPLWNSLVLGGVKNGQKYLGTVNMIGINYEDNHVATGLGNHLARPILRDEWHENLTFEDAVKLLEKCMRVLLYRDRSAVNKIQISKITEEGATLFPPFSLKTNWEFSAFRNPTAGAEASLSIWANISDPLPVPGSLSSTPICYTNALFFVILTLTSVAAKKGHWIIRKLPRLSAPSRSYRRRVRNRLLKSRKPTLDQAQFQLAISQIPPRFTPEELFNVLTHQNDPLVCLELFHWASQQPRFRHDVSTYHVTIKKLGAAKMYQEMDDIVNQVLAVPSVGSEPMYNTIIYYFTEVRKLTRAVNIFKHMKSSRSLNCKPSIRTYHILFSALLSRGNNTYINYVYMGPIRSLFRQMVNDGIEPDIFSLNLMIKGYVLSLHVNDALRIFHQMGGVYDCKPNTFTYDYLIHGLCAQGRTNNAKELCHEMKTKGFIPSSKSYNSLVSALALGGEVDEAVNYLWKMIEKQRSTDFITYRTVLDEICRRGRVQEAMKLLQELQEKDLVEGHDYRKLCYVLEDDYGNSVSRTGSGSLVVIHNFCFEDSLASKPGYFMFELILMNRDDQIY</sequence>
<dbReference type="GO" id="GO:0051603">
    <property type="term" value="P:proteolysis involved in protein catabolic process"/>
    <property type="evidence" value="ECO:0007669"/>
    <property type="project" value="InterPro"/>
</dbReference>
<dbReference type="Pfam" id="PF01535">
    <property type="entry name" value="PPR"/>
    <property type="match status" value="2"/>
</dbReference>
<dbReference type="GO" id="GO:0005839">
    <property type="term" value="C:proteasome core complex"/>
    <property type="evidence" value="ECO:0007669"/>
    <property type="project" value="InterPro"/>
</dbReference>